<gene>
    <name evidence="6" type="ORF">HPG69_006682</name>
</gene>
<dbReference type="CDD" id="cd00190">
    <property type="entry name" value="Tryp_SPc"/>
    <property type="match status" value="1"/>
</dbReference>
<name>A0A7J7F681_DICBM</name>
<dbReference type="InterPro" id="IPR001254">
    <property type="entry name" value="Trypsin_dom"/>
</dbReference>
<evidence type="ECO:0000256" key="3">
    <source>
        <dbReference type="ARBA" id="ARBA00022825"/>
    </source>
</evidence>
<evidence type="ECO:0000313" key="7">
    <source>
        <dbReference type="Proteomes" id="UP000551758"/>
    </source>
</evidence>
<evidence type="ECO:0000256" key="2">
    <source>
        <dbReference type="ARBA" id="ARBA00022801"/>
    </source>
</evidence>
<feature type="domain" description="Peptidase S1" evidence="5">
    <location>
        <begin position="41"/>
        <end position="299"/>
    </location>
</feature>
<dbReference type="PROSITE" id="PS50240">
    <property type="entry name" value="TRYPSIN_DOM"/>
    <property type="match status" value="1"/>
</dbReference>
<dbReference type="PROSITE" id="PS00134">
    <property type="entry name" value="TRYPSIN_HIS"/>
    <property type="match status" value="1"/>
</dbReference>
<dbReference type="AlphaFoldDB" id="A0A7J7F681"/>
<dbReference type="GO" id="GO:0004252">
    <property type="term" value="F:serine-type endopeptidase activity"/>
    <property type="evidence" value="ECO:0007669"/>
    <property type="project" value="InterPro"/>
</dbReference>
<dbReference type="InterPro" id="IPR018114">
    <property type="entry name" value="TRYPSIN_HIS"/>
</dbReference>
<evidence type="ECO:0000259" key="5">
    <source>
        <dbReference type="PROSITE" id="PS50240"/>
    </source>
</evidence>
<proteinExistence type="predicted"/>
<dbReference type="SUPFAM" id="SSF50494">
    <property type="entry name" value="Trypsin-like serine proteases"/>
    <property type="match status" value="1"/>
</dbReference>
<dbReference type="PANTHER" id="PTHR24252:SF8">
    <property type="entry name" value="ACROSIN"/>
    <property type="match status" value="1"/>
</dbReference>
<keyword evidence="4" id="KW-1015">Disulfide bond</keyword>
<dbReference type="EMBL" id="JACDTQ010001259">
    <property type="protein sequence ID" value="KAF5923511.1"/>
    <property type="molecule type" value="Genomic_DNA"/>
</dbReference>
<evidence type="ECO:0000313" key="6">
    <source>
        <dbReference type="EMBL" id="KAF5923511.1"/>
    </source>
</evidence>
<dbReference type="SMART" id="SM00020">
    <property type="entry name" value="Tryp_SPc"/>
    <property type="match status" value="1"/>
</dbReference>
<keyword evidence="2" id="KW-0378">Hydrolase</keyword>
<dbReference type="PRINTS" id="PR00722">
    <property type="entry name" value="CHYMOTRYPSIN"/>
</dbReference>
<reference evidence="6 7" key="1">
    <citation type="journal article" date="2020" name="Mol. Biol. Evol.">
        <title>Interspecific Gene Flow and the Evolution of Specialization in Black and White Rhinoceros.</title>
        <authorList>
            <person name="Moodley Y."/>
            <person name="Westbury M.V."/>
            <person name="Russo I.M."/>
            <person name="Gopalakrishnan S."/>
            <person name="Rakotoarivelo A."/>
            <person name="Olsen R.A."/>
            <person name="Prost S."/>
            <person name="Tunstall T."/>
            <person name="Ryder O.A."/>
            <person name="Dalen L."/>
            <person name="Bruford M.W."/>
        </authorList>
    </citation>
    <scope>NUCLEOTIDE SEQUENCE [LARGE SCALE GENOMIC DNA]</scope>
    <source>
        <strain evidence="6">SBR-YM</strain>
        <tissue evidence="6">Skin</tissue>
    </source>
</reference>
<dbReference type="FunFam" id="2.40.10.10:FF:000224">
    <property type="entry name" value="Protease, serine 51"/>
    <property type="match status" value="1"/>
</dbReference>
<comment type="caution">
    <text evidence="6">The sequence shown here is derived from an EMBL/GenBank/DDBJ whole genome shotgun (WGS) entry which is preliminary data.</text>
</comment>
<organism evidence="6 7">
    <name type="scientific">Diceros bicornis minor</name>
    <name type="common">South-central black rhinoceros</name>
    <dbReference type="NCBI Taxonomy" id="77932"/>
    <lineage>
        <taxon>Eukaryota</taxon>
        <taxon>Metazoa</taxon>
        <taxon>Chordata</taxon>
        <taxon>Craniata</taxon>
        <taxon>Vertebrata</taxon>
        <taxon>Euteleostomi</taxon>
        <taxon>Mammalia</taxon>
        <taxon>Eutheria</taxon>
        <taxon>Laurasiatheria</taxon>
        <taxon>Perissodactyla</taxon>
        <taxon>Rhinocerotidae</taxon>
        <taxon>Diceros</taxon>
    </lineage>
</organism>
<dbReference type="PANTHER" id="PTHR24252">
    <property type="entry name" value="ACROSIN-RELATED"/>
    <property type="match status" value="1"/>
</dbReference>
<evidence type="ECO:0000256" key="4">
    <source>
        <dbReference type="ARBA" id="ARBA00023157"/>
    </source>
</evidence>
<sequence>MAPTEAAAAGILSALARSTGWAILDWNEKKMLRLLIPLLMVLKGHVQEDPEKAPCGYRPAFSNSTSLKFHEPFEVQEGEFPWQVSIQISQKHLCGGSIIHQWWVLTAAHCFPRTLLEMALGNVTVVMGTRTFSNVHLERKRVRKIVIHKDYKPSHLDSDLSLLLLATPIQFTNFKMPVCLQKKEKIWDRCWMAEWVTDNGYDDLNTYLQKLRVVQINWKECSKRVDQLSRNMLCAWKEPGTKGNCQGDSGAPMICTMRGTKRVFQVGVFSWGKRSGFRGRPGMFVSVAQFIPWIQEETEKEGKAYTISGAQRSSLPHVPQYPLLLGLGVSNAAYYHV</sequence>
<dbReference type="InterPro" id="IPR001314">
    <property type="entry name" value="Peptidase_S1A"/>
</dbReference>
<evidence type="ECO:0000256" key="1">
    <source>
        <dbReference type="ARBA" id="ARBA00022670"/>
    </source>
</evidence>
<dbReference type="InterPro" id="IPR043504">
    <property type="entry name" value="Peptidase_S1_PA_chymotrypsin"/>
</dbReference>
<accession>A0A7J7F681</accession>
<dbReference type="Gene3D" id="2.40.10.10">
    <property type="entry name" value="Trypsin-like serine proteases"/>
    <property type="match status" value="2"/>
</dbReference>
<dbReference type="Pfam" id="PF00089">
    <property type="entry name" value="Trypsin"/>
    <property type="match status" value="1"/>
</dbReference>
<keyword evidence="7" id="KW-1185">Reference proteome</keyword>
<protein>
    <recommendedName>
        <fullName evidence="5">Peptidase S1 domain-containing protein</fullName>
    </recommendedName>
</protein>
<dbReference type="InterPro" id="IPR009003">
    <property type="entry name" value="Peptidase_S1_PA"/>
</dbReference>
<keyword evidence="1" id="KW-0645">Protease</keyword>
<keyword evidence="3" id="KW-0720">Serine protease</keyword>
<dbReference type="Proteomes" id="UP000551758">
    <property type="component" value="Unassembled WGS sequence"/>
</dbReference>
<dbReference type="GO" id="GO:0006508">
    <property type="term" value="P:proteolysis"/>
    <property type="evidence" value="ECO:0007669"/>
    <property type="project" value="UniProtKB-KW"/>
</dbReference>